<accession>A0A073K8F2</accession>
<dbReference type="PANTHER" id="PTHR22572">
    <property type="entry name" value="SUGAR-1-PHOSPHATE GUANYL TRANSFERASE"/>
    <property type="match status" value="1"/>
</dbReference>
<dbReference type="Gene3D" id="3.90.550.10">
    <property type="entry name" value="Spore Coat Polysaccharide Biosynthesis Protein SpsA, Chain A"/>
    <property type="match status" value="1"/>
</dbReference>
<comment type="caution">
    <text evidence="2">The sequence shown here is derived from an EMBL/GenBank/DDBJ whole genome shotgun (WGS) entry which is preliminary data.</text>
</comment>
<dbReference type="STRING" id="574376.BAMA_04465"/>
<dbReference type="SUPFAM" id="SSF53448">
    <property type="entry name" value="Nucleotide-diphospho-sugar transferases"/>
    <property type="match status" value="1"/>
</dbReference>
<evidence type="ECO:0000313" key="2">
    <source>
        <dbReference type="EMBL" id="KEK18528.1"/>
    </source>
</evidence>
<evidence type="ECO:0000259" key="1">
    <source>
        <dbReference type="Pfam" id="PF00483"/>
    </source>
</evidence>
<keyword evidence="3" id="KW-1185">Reference proteome</keyword>
<dbReference type="InterPro" id="IPR050486">
    <property type="entry name" value="Mannose-1P_guanyltransferase"/>
</dbReference>
<dbReference type="AlphaFoldDB" id="A0A073K8F2"/>
<sequence length="247" mass="28181">MRAVIMAGGKGMRLRPYTKVIPKPLIPLNEIPILEIILRQLQYHGFTHVTLTLNYKARLIQSYFGDGKWLGLSLDYTIEDKELSTIGPLALINNLNEPFLLMNADILTDIDFGKFYKDHLKSKAVGTVMLYQYGLNVDFGVIERDSEGDIVNYVEKPSQNVLISSGIYMLNPESLNCIKKGEKLGAPEFLQRLINSNKRVKSNIHEGVWMDIGTKKGLDEAEEFFQKNRKKILKTESEDLMEKERVV</sequence>
<dbReference type="eggNOG" id="COG1208">
    <property type="taxonomic scope" value="Bacteria"/>
</dbReference>
<organism evidence="2 3">
    <name type="scientific">Bacillus manliponensis</name>
    <dbReference type="NCBI Taxonomy" id="574376"/>
    <lineage>
        <taxon>Bacteria</taxon>
        <taxon>Bacillati</taxon>
        <taxon>Bacillota</taxon>
        <taxon>Bacilli</taxon>
        <taxon>Bacillales</taxon>
        <taxon>Bacillaceae</taxon>
        <taxon>Bacillus</taxon>
        <taxon>Bacillus cereus group</taxon>
    </lineage>
</organism>
<dbReference type="OrthoDB" id="9801899at2"/>
<gene>
    <name evidence="2" type="ORF">BAMA_04465</name>
</gene>
<dbReference type="Proteomes" id="UP000027822">
    <property type="component" value="Unassembled WGS sequence"/>
</dbReference>
<evidence type="ECO:0000313" key="3">
    <source>
        <dbReference type="Proteomes" id="UP000027822"/>
    </source>
</evidence>
<proteinExistence type="predicted"/>
<protein>
    <recommendedName>
        <fullName evidence="1">Nucleotidyl transferase domain-containing protein</fullName>
    </recommendedName>
</protein>
<reference evidence="2 3" key="1">
    <citation type="submission" date="2014-06" db="EMBL/GenBank/DDBJ databases">
        <title>Draft genome sequence of Bacillus manliponensis JCM 15802 (MCCC 1A00708).</title>
        <authorList>
            <person name="Lai Q."/>
            <person name="Liu Y."/>
            <person name="Shao Z."/>
        </authorList>
    </citation>
    <scope>NUCLEOTIDE SEQUENCE [LARGE SCALE GENOMIC DNA]</scope>
    <source>
        <strain evidence="2 3">JCM 15802</strain>
    </source>
</reference>
<feature type="domain" description="Nucleotidyl transferase" evidence="1">
    <location>
        <begin position="3"/>
        <end position="226"/>
    </location>
</feature>
<dbReference type="InterPro" id="IPR029044">
    <property type="entry name" value="Nucleotide-diphossugar_trans"/>
</dbReference>
<dbReference type="EMBL" id="JOTN01000013">
    <property type="protein sequence ID" value="KEK18528.1"/>
    <property type="molecule type" value="Genomic_DNA"/>
</dbReference>
<dbReference type="InterPro" id="IPR005835">
    <property type="entry name" value="NTP_transferase_dom"/>
</dbReference>
<dbReference type="Pfam" id="PF00483">
    <property type="entry name" value="NTP_transferase"/>
    <property type="match status" value="1"/>
</dbReference>
<name>A0A073K8F2_9BACI</name>
<dbReference type="RefSeq" id="WP_034640536.1">
    <property type="nucleotide sequence ID" value="NZ_CBCSJC010000014.1"/>
</dbReference>